<sequence>MKIRWRPENLTIFLRKSALSWRSKVGHNTKTTPEFESSYSPSTMILYRILLVRNSFSSSTYLQQVVRHIDENTSSSQADLRRNRL</sequence>
<dbReference type="AlphaFoldDB" id="A0AAV4BV67"/>
<dbReference type="EMBL" id="BLXT01005595">
    <property type="protein sequence ID" value="GFO24094.1"/>
    <property type="molecule type" value="Genomic_DNA"/>
</dbReference>
<proteinExistence type="predicted"/>
<gene>
    <name evidence="1" type="ORF">PoB_005059900</name>
</gene>
<keyword evidence="2" id="KW-1185">Reference proteome</keyword>
<comment type="caution">
    <text evidence="1">The sequence shown here is derived from an EMBL/GenBank/DDBJ whole genome shotgun (WGS) entry which is preliminary data.</text>
</comment>
<evidence type="ECO:0000313" key="2">
    <source>
        <dbReference type="Proteomes" id="UP000735302"/>
    </source>
</evidence>
<evidence type="ECO:0000313" key="1">
    <source>
        <dbReference type="EMBL" id="GFO24094.1"/>
    </source>
</evidence>
<accession>A0AAV4BV67</accession>
<name>A0AAV4BV67_9GAST</name>
<organism evidence="1 2">
    <name type="scientific">Plakobranchus ocellatus</name>
    <dbReference type="NCBI Taxonomy" id="259542"/>
    <lineage>
        <taxon>Eukaryota</taxon>
        <taxon>Metazoa</taxon>
        <taxon>Spiralia</taxon>
        <taxon>Lophotrochozoa</taxon>
        <taxon>Mollusca</taxon>
        <taxon>Gastropoda</taxon>
        <taxon>Heterobranchia</taxon>
        <taxon>Euthyneura</taxon>
        <taxon>Panpulmonata</taxon>
        <taxon>Sacoglossa</taxon>
        <taxon>Placobranchoidea</taxon>
        <taxon>Plakobranchidae</taxon>
        <taxon>Plakobranchus</taxon>
    </lineage>
</organism>
<protein>
    <submittedName>
        <fullName evidence="1">Uncharacterized protein</fullName>
    </submittedName>
</protein>
<reference evidence="1 2" key="1">
    <citation type="journal article" date="2021" name="Elife">
        <title>Chloroplast acquisition without the gene transfer in kleptoplastic sea slugs, Plakobranchus ocellatus.</title>
        <authorList>
            <person name="Maeda T."/>
            <person name="Takahashi S."/>
            <person name="Yoshida T."/>
            <person name="Shimamura S."/>
            <person name="Takaki Y."/>
            <person name="Nagai Y."/>
            <person name="Toyoda A."/>
            <person name="Suzuki Y."/>
            <person name="Arimoto A."/>
            <person name="Ishii H."/>
            <person name="Satoh N."/>
            <person name="Nishiyama T."/>
            <person name="Hasebe M."/>
            <person name="Maruyama T."/>
            <person name="Minagawa J."/>
            <person name="Obokata J."/>
            <person name="Shigenobu S."/>
        </authorList>
    </citation>
    <scope>NUCLEOTIDE SEQUENCE [LARGE SCALE GENOMIC DNA]</scope>
</reference>
<dbReference type="Proteomes" id="UP000735302">
    <property type="component" value="Unassembled WGS sequence"/>
</dbReference>